<dbReference type="SUPFAM" id="SSF53155">
    <property type="entry name" value="Methylated DNA-protein cysteine methyltransferase domain"/>
    <property type="match status" value="1"/>
</dbReference>
<dbReference type="PANTHER" id="PTHR10815:SF5">
    <property type="entry name" value="METHYLATED-DNA--PROTEIN-CYSTEINE METHYLTRANSFERASE"/>
    <property type="match status" value="1"/>
</dbReference>
<evidence type="ECO:0000256" key="3">
    <source>
        <dbReference type="ARBA" id="ARBA00022679"/>
    </source>
</evidence>
<dbReference type="RefSeq" id="WP_272778779.1">
    <property type="nucleotide sequence ID" value="NZ_JAQQLI010000035.1"/>
</dbReference>
<dbReference type="InterPro" id="IPR036388">
    <property type="entry name" value="WH-like_DNA-bd_sf"/>
</dbReference>
<proteinExistence type="predicted"/>
<dbReference type="InterPro" id="IPR001497">
    <property type="entry name" value="MethylDNA_cys_MeTrfase_AS"/>
</dbReference>
<dbReference type="InterPro" id="IPR036631">
    <property type="entry name" value="MGMT_N_sf"/>
</dbReference>
<evidence type="ECO:0000256" key="1">
    <source>
        <dbReference type="ARBA" id="ARBA00001286"/>
    </source>
</evidence>
<dbReference type="Gene3D" id="1.10.10.10">
    <property type="entry name" value="Winged helix-like DNA-binding domain superfamily/Winged helix DNA-binding domain"/>
    <property type="match status" value="1"/>
</dbReference>
<dbReference type="Proteomes" id="UP001165652">
    <property type="component" value="Unassembled WGS sequence"/>
</dbReference>
<dbReference type="CDD" id="cd06445">
    <property type="entry name" value="ATase"/>
    <property type="match status" value="1"/>
</dbReference>
<comment type="catalytic activity">
    <reaction evidence="1">
        <text>a 4-O-methyl-thymidine in DNA + L-cysteinyl-[protein] = a thymidine in DNA + S-methyl-L-cysteinyl-[protein]</text>
        <dbReference type="Rhea" id="RHEA:53428"/>
        <dbReference type="Rhea" id="RHEA-COMP:10131"/>
        <dbReference type="Rhea" id="RHEA-COMP:10132"/>
        <dbReference type="Rhea" id="RHEA-COMP:13555"/>
        <dbReference type="Rhea" id="RHEA-COMP:13556"/>
        <dbReference type="ChEBI" id="CHEBI:29950"/>
        <dbReference type="ChEBI" id="CHEBI:82612"/>
        <dbReference type="ChEBI" id="CHEBI:137386"/>
        <dbReference type="ChEBI" id="CHEBI:137387"/>
        <dbReference type="EC" id="2.1.1.63"/>
    </reaction>
</comment>
<reference evidence="8" key="1">
    <citation type="journal article" date="2023" name="Microbiol Resour">
        <title>Genome Sequences of Rhodoplanes serenus and Two Thermotolerant Strains, Rhodoplanes tepidamans and 'Rhodoplanes cryptolactis,' Further Refine the Genus.</title>
        <authorList>
            <person name="Rayyan A.A."/>
            <person name="Kyndt J.A."/>
        </authorList>
    </citation>
    <scope>NUCLEOTIDE SEQUENCE</scope>
    <source>
        <strain evidence="8">DSM 9987</strain>
    </source>
</reference>
<keyword evidence="5" id="KW-0234">DNA repair</keyword>
<dbReference type="EC" id="2.1.1.63" evidence="8"/>
<dbReference type="GO" id="GO:0032259">
    <property type="term" value="P:methylation"/>
    <property type="evidence" value="ECO:0007669"/>
    <property type="project" value="UniProtKB-KW"/>
</dbReference>
<protein>
    <submittedName>
        <fullName evidence="8">Methylated-DNA--[protein]-cysteine S-methyltransferase</fullName>
        <ecNumber evidence="8">2.1.1.63</ecNumber>
    </submittedName>
</protein>
<dbReference type="PANTHER" id="PTHR10815">
    <property type="entry name" value="METHYLATED-DNA--PROTEIN-CYSTEINE METHYLTRANSFERASE"/>
    <property type="match status" value="1"/>
</dbReference>
<comment type="caution">
    <text evidence="8">The sequence shown here is derived from an EMBL/GenBank/DDBJ whole genome shotgun (WGS) entry which is preliminary data.</text>
</comment>
<evidence type="ECO:0000313" key="9">
    <source>
        <dbReference type="Proteomes" id="UP001165652"/>
    </source>
</evidence>
<keyword evidence="4" id="KW-0227">DNA damage</keyword>
<dbReference type="NCBIfam" id="TIGR00589">
    <property type="entry name" value="ogt"/>
    <property type="match status" value="1"/>
</dbReference>
<keyword evidence="9" id="KW-1185">Reference proteome</keyword>
<dbReference type="EMBL" id="JAQQLI010000035">
    <property type="protein sequence ID" value="MDC7787941.1"/>
    <property type="molecule type" value="Genomic_DNA"/>
</dbReference>
<keyword evidence="2 8" id="KW-0489">Methyltransferase</keyword>
<evidence type="ECO:0000313" key="8">
    <source>
        <dbReference type="EMBL" id="MDC7787941.1"/>
    </source>
</evidence>
<dbReference type="InterPro" id="IPR036217">
    <property type="entry name" value="MethylDNA_cys_MeTrfase_DNAb"/>
</dbReference>
<sequence>MATPQPSDPPIDRSTRPCAFDLFETALGTFGIAWSRDGIVRLRLPESDAAALAAGLERLGWTRAAAPPPVAAAIALLRRYAAGERIDFAAAALDLHGVPPVHRRIYAVTRRLGFGETATYGAIAAAAGPPVIARTVGVAMAKNPVPILVPCHRVLAAGDRPGGFSAPGGTATKLRLLALEGVRLDGGQPMLPGF</sequence>
<keyword evidence="3 8" id="KW-0808">Transferase</keyword>
<reference evidence="8" key="2">
    <citation type="submission" date="2023-02" db="EMBL/GenBank/DDBJ databases">
        <authorList>
            <person name="Rayyan A."/>
            <person name="Meyer T."/>
            <person name="Kyndt J.A."/>
        </authorList>
    </citation>
    <scope>NUCLEOTIDE SEQUENCE</scope>
    <source>
        <strain evidence="8">DSM 9987</strain>
    </source>
</reference>
<name>A0ABT5JF53_RHOTP</name>
<evidence type="ECO:0000259" key="7">
    <source>
        <dbReference type="Pfam" id="PF01035"/>
    </source>
</evidence>
<gene>
    <name evidence="8" type="ORF">PQJ73_19810</name>
</gene>
<comment type="catalytic activity">
    <reaction evidence="6">
        <text>a 6-O-methyl-2'-deoxyguanosine in DNA + L-cysteinyl-[protein] = S-methyl-L-cysteinyl-[protein] + a 2'-deoxyguanosine in DNA</text>
        <dbReference type="Rhea" id="RHEA:24000"/>
        <dbReference type="Rhea" id="RHEA-COMP:10131"/>
        <dbReference type="Rhea" id="RHEA-COMP:10132"/>
        <dbReference type="Rhea" id="RHEA-COMP:11367"/>
        <dbReference type="Rhea" id="RHEA-COMP:11368"/>
        <dbReference type="ChEBI" id="CHEBI:29950"/>
        <dbReference type="ChEBI" id="CHEBI:82612"/>
        <dbReference type="ChEBI" id="CHEBI:85445"/>
        <dbReference type="ChEBI" id="CHEBI:85448"/>
        <dbReference type="EC" id="2.1.1.63"/>
    </reaction>
</comment>
<dbReference type="InterPro" id="IPR014048">
    <property type="entry name" value="MethylDNA_cys_MeTrfase_DNA-bd"/>
</dbReference>
<dbReference type="PROSITE" id="PS00374">
    <property type="entry name" value="MGMT"/>
    <property type="match status" value="1"/>
</dbReference>
<accession>A0ABT5JF53</accession>
<feature type="domain" description="Methylated-DNA-[protein]-cysteine S-methyltransferase DNA binding" evidence="7">
    <location>
        <begin position="101"/>
        <end position="182"/>
    </location>
</feature>
<evidence type="ECO:0000256" key="5">
    <source>
        <dbReference type="ARBA" id="ARBA00023204"/>
    </source>
</evidence>
<organism evidence="8 9">
    <name type="scientific">Rhodoplanes tepidamans</name>
    <name type="common">Rhodoplanes cryptolactis</name>
    <dbReference type="NCBI Taxonomy" id="200616"/>
    <lineage>
        <taxon>Bacteria</taxon>
        <taxon>Pseudomonadati</taxon>
        <taxon>Pseudomonadota</taxon>
        <taxon>Alphaproteobacteria</taxon>
        <taxon>Hyphomicrobiales</taxon>
        <taxon>Nitrobacteraceae</taxon>
        <taxon>Rhodoplanes</taxon>
    </lineage>
</organism>
<dbReference type="GO" id="GO:0003908">
    <property type="term" value="F:methylated-DNA-[protein]-cysteine S-methyltransferase activity"/>
    <property type="evidence" value="ECO:0007669"/>
    <property type="project" value="UniProtKB-EC"/>
</dbReference>
<dbReference type="Pfam" id="PF01035">
    <property type="entry name" value="DNA_binding_1"/>
    <property type="match status" value="1"/>
</dbReference>
<evidence type="ECO:0000256" key="6">
    <source>
        <dbReference type="ARBA" id="ARBA00049348"/>
    </source>
</evidence>
<evidence type="ECO:0000256" key="4">
    <source>
        <dbReference type="ARBA" id="ARBA00022763"/>
    </source>
</evidence>
<evidence type="ECO:0000256" key="2">
    <source>
        <dbReference type="ARBA" id="ARBA00022603"/>
    </source>
</evidence>
<dbReference type="SUPFAM" id="SSF46767">
    <property type="entry name" value="Methylated DNA-protein cysteine methyltransferase, C-terminal domain"/>
    <property type="match status" value="1"/>
</dbReference>